<reference evidence="1" key="1">
    <citation type="submission" date="2022-11" db="EMBL/GenBank/DDBJ databases">
        <title>Chromosome-level genome of Pogonophryne albipinna.</title>
        <authorList>
            <person name="Jo E."/>
        </authorList>
    </citation>
    <scope>NUCLEOTIDE SEQUENCE</scope>
    <source>
        <strain evidence="1">SGF0006</strain>
        <tissue evidence="1">Muscle</tissue>
    </source>
</reference>
<feature type="non-terminal residue" evidence="1">
    <location>
        <position position="61"/>
    </location>
</feature>
<sequence length="61" mass="6691">VVCFMVAPLAFTVVSEVNELGKAVLLLYFREGSARCTFAKIAARSERGSLLSVKKQDRKEG</sequence>
<organism evidence="1 2">
    <name type="scientific">Pogonophryne albipinna</name>
    <dbReference type="NCBI Taxonomy" id="1090488"/>
    <lineage>
        <taxon>Eukaryota</taxon>
        <taxon>Metazoa</taxon>
        <taxon>Chordata</taxon>
        <taxon>Craniata</taxon>
        <taxon>Vertebrata</taxon>
        <taxon>Euteleostomi</taxon>
        <taxon>Actinopterygii</taxon>
        <taxon>Neopterygii</taxon>
        <taxon>Teleostei</taxon>
        <taxon>Neoteleostei</taxon>
        <taxon>Acanthomorphata</taxon>
        <taxon>Eupercaria</taxon>
        <taxon>Perciformes</taxon>
        <taxon>Notothenioidei</taxon>
        <taxon>Pogonophryne</taxon>
    </lineage>
</organism>
<feature type="non-terminal residue" evidence="1">
    <location>
        <position position="1"/>
    </location>
</feature>
<protein>
    <submittedName>
        <fullName evidence="1">Uncharacterized protein</fullName>
    </submittedName>
</protein>
<gene>
    <name evidence="1" type="ORF">JOQ06_000536</name>
</gene>
<proteinExistence type="predicted"/>
<dbReference type="Proteomes" id="UP001219934">
    <property type="component" value="Unassembled WGS sequence"/>
</dbReference>
<name>A0AAD6F7G5_9TELE</name>
<accession>A0AAD6F7G5</accession>
<dbReference type="AlphaFoldDB" id="A0AAD6F7G5"/>
<dbReference type="EMBL" id="JAPTMU010000023">
    <property type="protein sequence ID" value="KAJ4924296.1"/>
    <property type="molecule type" value="Genomic_DNA"/>
</dbReference>
<evidence type="ECO:0000313" key="1">
    <source>
        <dbReference type="EMBL" id="KAJ4924296.1"/>
    </source>
</evidence>
<keyword evidence="2" id="KW-1185">Reference proteome</keyword>
<comment type="caution">
    <text evidence="1">The sequence shown here is derived from an EMBL/GenBank/DDBJ whole genome shotgun (WGS) entry which is preliminary data.</text>
</comment>
<evidence type="ECO:0000313" key="2">
    <source>
        <dbReference type="Proteomes" id="UP001219934"/>
    </source>
</evidence>